<evidence type="ECO:0000313" key="1">
    <source>
        <dbReference type="EMBL" id="QQP53475.1"/>
    </source>
</evidence>
<accession>A0A7T8KCN2</accession>
<reference evidence="2" key="1">
    <citation type="submission" date="2021-01" db="EMBL/GenBank/DDBJ databases">
        <title>Caligus Genome Assembly.</title>
        <authorList>
            <person name="Gallardo-Escarate C."/>
        </authorList>
    </citation>
    <scope>NUCLEOTIDE SEQUENCE [LARGE SCALE GENOMIC DNA]</scope>
</reference>
<organism evidence="1 2">
    <name type="scientific">Caligus rogercresseyi</name>
    <name type="common">Sea louse</name>
    <dbReference type="NCBI Taxonomy" id="217165"/>
    <lineage>
        <taxon>Eukaryota</taxon>
        <taxon>Metazoa</taxon>
        <taxon>Ecdysozoa</taxon>
        <taxon>Arthropoda</taxon>
        <taxon>Crustacea</taxon>
        <taxon>Multicrustacea</taxon>
        <taxon>Hexanauplia</taxon>
        <taxon>Copepoda</taxon>
        <taxon>Siphonostomatoida</taxon>
        <taxon>Caligidae</taxon>
        <taxon>Caligus</taxon>
    </lineage>
</organism>
<dbReference type="EMBL" id="CP045893">
    <property type="protein sequence ID" value="QQP53475.1"/>
    <property type="molecule type" value="Genomic_DNA"/>
</dbReference>
<sequence length="52" mass="5667">MSANTPASLETPGFCSFRGDDLLGFHLAKEDLHFRVHFKDPGQALSPPEPAN</sequence>
<protein>
    <submittedName>
        <fullName evidence="1">Uncharacterized protein</fullName>
    </submittedName>
</protein>
<gene>
    <name evidence="1" type="ORF">FKW44_005976</name>
</gene>
<proteinExistence type="predicted"/>
<dbReference type="AlphaFoldDB" id="A0A7T8KCN2"/>
<dbReference type="Proteomes" id="UP000595437">
    <property type="component" value="Chromosome 4"/>
</dbReference>
<keyword evidence="2" id="KW-1185">Reference proteome</keyword>
<name>A0A7T8KCN2_CALRO</name>
<evidence type="ECO:0000313" key="2">
    <source>
        <dbReference type="Proteomes" id="UP000595437"/>
    </source>
</evidence>